<keyword evidence="2 5" id="KW-0689">Ribosomal protein</keyword>
<dbReference type="SUPFAM" id="SSF54189">
    <property type="entry name" value="Ribosomal proteins S24e, L23 and L15e"/>
    <property type="match status" value="1"/>
</dbReference>
<evidence type="ECO:0000256" key="3">
    <source>
        <dbReference type="ARBA" id="ARBA00023274"/>
    </source>
</evidence>
<dbReference type="GO" id="GO:0003735">
    <property type="term" value="F:structural constituent of ribosome"/>
    <property type="evidence" value="ECO:0007669"/>
    <property type="project" value="InterPro"/>
</dbReference>
<comment type="similarity">
    <text evidence="1">Belongs to the universal ribosomal protein uL23 family.</text>
</comment>
<keyword evidence="3" id="KW-0687">Ribonucleoprotein</keyword>
<dbReference type="Gene3D" id="3.30.70.330">
    <property type="match status" value="1"/>
</dbReference>
<dbReference type="GO" id="GO:0006412">
    <property type="term" value="P:translation"/>
    <property type="evidence" value="ECO:0007669"/>
    <property type="project" value="InterPro"/>
</dbReference>
<protein>
    <recommendedName>
        <fullName evidence="4">50S ribosomal protein L23</fullName>
    </recommendedName>
</protein>
<dbReference type="GO" id="GO:1990904">
    <property type="term" value="C:ribonucleoprotein complex"/>
    <property type="evidence" value="ECO:0007669"/>
    <property type="project" value="UniProtKB-KW"/>
</dbReference>
<organism evidence="5 6">
    <name type="scientific">Candidatus Woesebacteria bacterium RIFCSPHIGHO2_12_FULL_41_24</name>
    <dbReference type="NCBI Taxonomy" id="1802510"/>
    <lineage>
        <taxon>Bacteria</taxon>
        <taxon>Candidatus Woeseibacteriota</taxon>
    </lineage>
</organism>
<proteinExistence type="inferred from homology"/>
<sequence length="97" mass="10930">MKITPILSEKSLTLAKGGKYSFWVDSKFGKHAIKKIIGKTFGVDVKSVKTLNFQKRIRKNYLGKKITKSAAKKAVIEIGEKQEIDIFKESIKESKGK</sequence>
<dbReference type="InterPro" id="IPR012678">
    <property type="entry name" value="Ribosomal_uL23/eL15/eS24_sf"/>
</dbReference>
<reference evidence="5 6" key="1">
    <citation type="journal article" date="2016" name="Nat. Commun.">
        <title>Thousands of microbial genomes shed light on interconnected biogeochemical processes in an aquifer system.</title>
        <authorList>
            <person name="Anantharaman K."/>
            <person name="Brown C.T."/>
            <person name="Hug L.A."/>
            <person name="Sharon I."/>
            <person name="Castelle C.J."/>
            <person name="Probst A.J."/>
            <person name="Thomas B.C."/>
            <person name="Singh A."/>
            <person name="Wilkins M.J."/>
            <person name="Karaoz U."/>
            <person name="Brodie E.L."/>
            <person name="Williams K.H."/>
            <person name="Hubbard S.S."/>
            <person name="Banfield J.F."/>
        </authorList>
    </citation>
    <scope>NUCLEOTIDE SEQUENCE [LARGE SCALE GENOMIC DNA]</scope>
</reference>
<dbReference type="InterPro" id="IPR013025">
    <property type="entry name" value="Ribosomal_uL23-like"/>
</dbReference>
<evidence type="ECO:0000313" key="5">
    <source>
        <dbReference type="EMBL" id="OGM53676.1"/>
    </source>
</evidence>
<dbReference type="AlphaFoldDB" id="A0A1F8APJ2"/>
<dbReference type="EMBL" id="MGGW01000021">
    <property type="protein sequence ID" value="OGM53676.1"/>
    <property type="molecule type" value="Genomic_DNA"/>
</dbReference>
<dbReference type="GO" id="GO:0005840">
    <property type="term" value="C:ribosome"/>
    <property type="evidence" value="ECO:0007669"/>
    <property type="project" value="UniProtKB-KW"/>
</dbReference>
<evidence type="ECO:0000256" key="2">
    <source>
        <dbReference type="ARBA" id="ARBA00022980"/>
    </source>
</evidence>
<accession>A0A1F8APJ2</accession>
<dbReference type="InterPro" id="IPR012677">
    <property type="entry name" value="Nucleotide-bd_a/b_plait_sf"/>
</dbReference>
<name>A0A1F8APJ2_9BACT</name>
<evidence type="ECO:0000256" key="4">
    <source>
        <dbReference type="ARBA" id="ARBA00035481"/>
    </source>
</evidence>
<comment type="caution">
    <text evidence="5">The sequence shown here is derived from an EMBL/GenBank/DDBJ whole genome shotgun (WGS) entry which is preliminary data.</text>
</comment>
<gene>
    <name evidence="5" type="ORF">A3E44_02230</name>
</gene>
<evidence type="ECO:0000256" key="1">
    <source>
        <dbReference type="ARBA" id="ARBA00006700"/>
    </source>
</evidence>
<dbReference type="Proteomes" id="UP000178603">
    <property type="component" value="Unassembled WGS sequence"/>
</dbReference>
<evidence type="ECO:0000313" key="6">
    <source>
        <dbReference type="Proteomes" id="UP000178603"/>
    </source>
</evidence>
<dbReference type="Pfam" id="PF00276">
    <property type="entry name" value="Ribosomal_L23"/>
    <property type="match status" value="1"/>
</dbReference>